<feature type="domain" description="Beta-lactamase-related" evidence="3">
    <location>
        <begin position="88"/>
        <end position="389"/>
    </location>
</feature>
<dbReference type="InterPro" id="IPR051478">
    <property type="entry name" value="Beta-lactamase-like_AB/R"/>
</dbReference>
<keyword evidence="6" id="KW-1185">Reference proteome</keyword>
<feature type="domain" description="Beta-lactamase-like ARB-00930-like C-terminal" evidence="4">
    <location>
        <begin position="416"/>
        <end position="555"/>
    </location>
</feature>
<evidence type="ECO:0000313" key="5">
    <source>
        <dbReference type="EMBL" id="OQO11261.1"/>
    </source>
</evidence>
<dbReference type="InParanoid" id="A0A1V8TJ45"/>
<dbReference type="SUPFAM" id="SSF56601">
    <property type="entry name" value="beta-lactamase/transpeptidase-like"/>
    <property type="match status" value="1"/>
</dbReference>
<evidence type="ECO:0000313" key="6">
    <source>
        <dbReference type="Proteomes" id="UP000192596"/>
    </source>
</evidence>
<dbReference type="Proteomes" id="UP000192596">
    <property type="component" value="Unassembled WGS sequence"/>
</dbReference>
<evidence type="ECO:0000259" key="3">
    <source>
        <dbReference type="Pfam" id="PF00144"/>
    </source>
</evidence>
<dbReference type="Pfam" id="PF26335">
    <property type="entry name" value="ARB_00930_C"/>
    <property type="match status" value="1"/>
</dbReference>
<comment type="similarity">
    <text evidence="1">Belongs to the beta-lactamase family.</text>
</comment>
<evidence type="ECO:0000256" key="1">
    <source>
        <dbReference type="ARBA" id="ARBA00038473"/>
    </source>
</evidence>
<keyword evidence="2" id="KW-0732">Signal</keyword>
<dbReference type="PANTHER" id="PTHR22935:SF95">
    <property type="entry name" value="BETA-LACTAMASE-LIKE 1-RELATED"/>
    <property type="match status" value="1"/>
</dbReference>
<proteinExistence type="inferred from homology"/>
<feature type="chain" id="PRO_5012235409" evidence="2">
    <location>
        <begin position="17"/>
        <end position="574"/>
    </location>
</feature>
<dbReference type="InterPro" id="IPR012338">
    <property type="entry name" value="Beta-lactam/transpept-like"/>
</dbReference>
<dbReference type="EMBL" id="NAJO01000007">
    <property type="protein sequence ID" value="OQO11261.1"/>
    <property type="molecule type" value="Genomic_DNA"/>
</dbReference>
<protein>
    <submittedName>
        <fullName evidence="5">Uncharacterized protein</fullName>
    </submittedName>
</protein>
<evidence type="ECO:0000256" key="2">
    <source>
        <dbReference type="SAM" id="SignalP"/>
    </source>
</evidence>
<dbReference type="AlphaFoldDB" id="A0A1V8TJ45"/>
<dbReference type="InterPro" id="IPR058664">
    <property type="entry name" value="ARB_00930-like_C"/>
</dbReference>
<evidence type="ECO:0000259" key="4">
    <source>
        <dbReference type="Pfam" id="PF26335"/>
    </source>
</evidence>
<feature type="signal peptide" evidence="2">
    <location>
        <begin position="1"/>
        <end position="16"/>
    </location>
</feature>
<organism evidence="5 6">
    <name type="scientific">Cryoendolithus antarcticus</name>
    <dbReference type="NCBI Taxonomy" id="1507870"/>
    <lineage>
        <taxon>Eukaryota</taxon>
        <taxon>Fungi</taxon>
        <taxon>Dikarya</taxon>
        <taxon>Ascomycota</taxon>
        <taxon>Pezizomycotina</taxon>
        <taxon>Dothideomycetes</taxon>
        <taxon>Dothideomycetidae</taxon>
        <taxon>Cladosporiales</taxon>
        <taxon>Cladosporiaceae</taxon>
        <taxon>Cryoendolithus</taxon>
    </lineage>
</organism>
<name>A0A1V8TJ45_9PEZI</name>
<dbReference type="InterPro" id="IPR001466">
    <property type="entry name" value="Beta-lactam-related"/>
</dbReference>
<dbReference type="Pfam" id="PF00144">
    <property type="entry name" value="Beta-lactamase"/>
    <property type="match status" value="1"/>
</dbReference>
<comment type="caution">
    <text evidence="5">The sequence shown here is derived from an EMBL/GenBank/DDBJ whole genome shotgun (WGS) entry which is preliminary data.</text>
</comment>
<reference evidence="6" key="1">
    <citation type="submission" date="2017-03" db="EMBL/GenBank/DDBJ databases">
        <title>Genomes of endolithic fungi from Antarctica.</title>
        <authorList>
            <person name="Coleine C."/>
            <person name="Masonjones S."/>
            <person name="Stajich J.E."/>
        </authorList>
    </citation>
    <scope>NUCLEOTIDE SEQUENCE [LARGE SCALE GENOMIC DNA]</scope>
    <source>
        <strain evidence="6">CCFEE 5527</strain>
    </source>
</reference>
<dbReference type="Gene3D" id="3.40.710.10">
    <property type="entry name" value="DD-peptidase/beta-lactamase superfamily"/>
    <property type="match status" value="1"/>
</dbReference>
<sequence>MRYLPFCACVVGVVAAKCYDPSPAFPVPTWGKSGPILPRSAFEAIEQLVENAVNGSFKTSSFSVEVTSNTDTLWSYHRSASIHDKERPGVTKVDSESQYRIASITKTFTTLAILYQHAAGNLSLDNSILDHLPELEGKDYGTLPMKDITLRILASQLSGIPREFAFADVLLVGVDPVDFGLPPVSKSVLNPCYSQPGAPECDRADLIHELVKMKPIFAPNQQSTYSNLAFDLLGLAIETSTGLNYSTYIEQAIFAPLNMTFASLETPPNDDHAVLPVGGNYWGEEESVQRPTGGIYASSSDMSKYLRYVLTHYNAIAKGINWFMPASWSTGMNTFYGMPWEIARSNKILLDSNRPVTLVTKGGALPGYFSIIVMLPEYGLGVTILVGGDSNLMPILEEAITVPLIRSAEAAIWKNINATIAGAYIATNPSLNSTITLESSPTSGLRLTTFISNSTDFLHDILPLIAGEFLGSDADTPYRIQLTPTLLYQNETTQSGEIWRMLLMSDHVKGKTNVWEYFCHTDVDPLSYAGLPINEVVFWHDEGIVELPAWKLTLRPAEAEERREGLIVQGRGDL</sequence>
<accession>A0A1V8TJ45</accession>
<dbReference type="STRING" id="1507870.A0A1V8TJ45"/>
<dbReference type="PANTHER" id="PTHR22935">
    <property type="entry name" value="PENICILLIN-BINDING PROTEIN"/>
    <property type="match status" value="1"/>
</dbReference>
<dbReference type="OrthoDB" id="5946976at2759"/>
<gene>
    <name evidence="5" type="ORF">B0A48_05517</name>
</gene>